<evidence type="ECO:0000313" key="1">
    <source>
        <dbReference type="EMBL" id="PKI34788.1"/>
    </source>
</evidence>
<protein>
    <submittedName>
        <fullName evidence="1">Uncharacterized protein</fullName>
    </submittedName>
</protein>
<reference evidence="1 2" key="1">
    <citation type="submission" date="2017-11" db="EMBL/GenBank/DDBJ databases">
        <title>De-novo sequencing of pomegranate (Punica granatum L.) genome.</title>
        <authorList>
            <person name="Akparov Z."/>
            <person name="Amiraslanov A."/>
            <person name="Hajiyeva S."/>
            <person name="Abbasov M."/>
            <person name="Kaur K."/>
            <person name="Hamwieh A."/>
            <person name="Solovyev V."/>
            <person name="Salamov A."/>
            <person name="Braich B."/>
            <person name="Kosarev P."/>
            <person name="Mahmoud A."/>
            <person name="Hajiyev E."/>
            <person name="Babayeva S."/>
            <person name="Izzatullayeva V."/>
            <person name="Mammadov A."/>
            <person name="Mammadov A."/>
            <person name="Sharifova S."/>
            <person name="Ojaghi J."/>
            <person name="Eynullazada K."/>
            <person name="Bayramov B."/>
            <person name="Abdulazimova A."/>
            <person name="Shahmuradov I."/>
        </authorList>
    </citation>
    <scope>NUCLEOTIDE SEQUENCE [LARGE SCALE GENOMIC DNA]</scope>
    <source>
        <strain evidence="2">cv. AG2017</strain>
        <tissue evidence="1">Leaf</tissue>
    </source>
</reference>
<sequence length="86" mass="9984">MATAGYLAEIKSKMGIDPRVEQNDAMKMLHIKASLGDWREWMVLTYNHNILGDMLLKENQELKKKIEELEKSRFPVAIPSFPFPSY</sequence>
<accession>A0A2I0HSV8</accession>
<comment type="caution">
    <text evidence="1">The sequence shown here is derived from an EMBL/GenBank/DDBJ whole genome shotgun (WGS) entry which is preliminary data.</text>
</comment>
<gene>
    <name evidence="1" type="ORF">CRG98_044821</name>
</gene>
<evidence type="ECO:0000313" key="2">
    <source>
        <dbReference type="Proteomes" id="UP000233551"/>
    </source>
</evidence>
<keyword evidence="2" id="KW-1185">Reference proteome</keyword>
<dbReference type="Proteomes" id="UP000233551">
    <property type="component" value="Unassembled WGS sequence"/>
</dbReference>
<name>A0A2I0HSV8_PUNGR</name>
<dbReference type="AlphaFoldDB" id="A0A2I0HSV8"/>
<organism evidence="1 2">
    <name type="scientific">Punica granatum</name>
    <name type="common">Pomegranate</name>
    <dbReference type="NCBI Taxonomy" id="22663"/>
    <lineage>
        <taxon>Eukaryota</taxon>
        <taxon>Viridiplantae</taxon>
        <taxon>Streptophyta</taxon>
        <taxon>Embryophyta</taxon>
        <taxon>Tracheophyta</taxon>
        <taxon>Spermatophyta</taxon>
        <taxon>Magnoliopsida</taxon>
        <taxon>eudicotyledons</taxon>
        <taxon>Gunneridae</taxon>
        <taxon>Pentapetalae</taxon>
        <taxon>rosids</taxon>
        <taxon>malvids</taxon>
        <taxon>Myrtales</taxon>
        <taxon>Lythraceae</taxon>
        <taxon>Punica</taxon>
    </lineage>
</organism>
<proteinExistence type="predicted"/>
<dbReference type="EMBL" id="PGOL01005680">
    <property type="protein sequence ID" value="PKI34788.1"/>
    <property type="molecule type" value="Genomic_DNA"/>
</dbReference>